<dbReference type="InterPro" id="IPR057243">
    <property type="entry name" value="Integrin_I-EGF_CS"/>
</dbReference>
<evidence type="ECO:0000256" key="14">
    <source>
        <dbReference type="ARBA" id="ARBA00023136"/>
    </source>
</evidence>
<keyword evidence="4" id="KW-0245">EGF-like domain</keyword>
<accession>A0AAV4UEA8</accession>
<proteinExistence type="inferred from homology"/>
<dbReference type="Gene3D" id="3.30.1680.10">
    <property type="entry name" value="ligand-binding face of the semaphorins, domain 2"/>
    <property type="match status" value="1"/>
</dbReference>
<evidence type="ECO:0000259" key="20">
    <source>
        <dbReference type="SMART" id="SM00187"/>
    </source>
</evidence>
<keyword evidence="8" id="KW-0677">Repeat</keyword>
<evidence type="ECO:0000256" key="10">
    <source>
        <dbReference type="ARBA" id="ARBA00022842"/>
    </source>
</evidence>
<feature type="disulfide bond" evidence="17">
    <location>
        <begin position="271"/>
        <end position="312"/>
    </location>
</feature>
<feature type="disulfide bond" evidence="17">
    <location>
        <begin position="543"/>
        <end position="548"/>
    </location>
</feature>
<dbReference type="InterPro" id="IPR032695">
    <property type="entry name" value="Integrin_dom_sf"/>
</dbReference>
<evidence type="ECO:0000259" key="22">
    <source>
        <dbReference type="SMART" id="SM01241"/>
    </source>
</evidence>
<dbReference type="InterPro" id="IPR033760">
    <property type="entry name" value="Integrin_beta_N"/>
</dbReference>
<evidence type="ECO:0000256" key="19">
    <source>
        <dbReference type="SAM" id="Phobius"/>
    </source>
</evidence>
<dbReference type="Gene3D" id="1.20.5.100">
    <property type="entry name" value="Cytochrome c1, transmembrane anchor, C-terminal"/>
    <property type="match status" value="1"/>
</dbReference>
<feature type="transmembrane region" description="Helical" evidence="19">
    <location>
        <begin position="747"/>
        <end position="773"/>
    </location>
</feature>
<keyword evidence="16" id="KW-0325">Glycoprotein</keyword>
<feature type="disulfide bond" evidence="17">
    <location>
        <begin position="545"/>
        <end position="581"/>
    </location>
</feature>
<dbReference type="InterPro" id="IPR036465">
    <property type="entry name" value="vWFA_dom_sf"/>
</dbReference>
<feature type="disulfide bond" evidence="17">
    <location>
        <begin position="664"/>
        <end position="673"/>
    </location>
</feature>
<evidence type="ECO:0000256" key="5">
    <source>
        <dbReference type="ARBA" id="ARBA00022692"/>
    </source>
</evidence>
<evidence type="ECO:0000256" key="16">
    <source>
        <dbReference type="ARBA" id="ARBA00023180"/>
    </source>
</evidence>
<dbReference type="InterPro" id="IPR014836">
    <property type="entry name" value="Integrin_bsu_cyt_dom"/>
</dbReference>
<dbReference type="Gene3D" id="2.10.25.10">
    <property type="entry name" value="Laminin"/>
    <property type="match status" value="4"/>
</dbReference>
<keyword evidence="15 17" id="KW-1015">Disulfide bond</keyword>
<feature type="disulfide bond" evidence="17">
    <location>
        <begin position="473"/>
        <end position="477"/>
    </location>
</feature>
<feature type="disulfide bond" evidence="17">
    <location>
        <begin position="503"/>
        <end position="512"/>
    </location>
</feature>
<keyword evidence="25" id="KW-1185">Reference proteome</keyword>
<keyword evidence="13 18" id="KW-0401">Integrin</keyword>
<dbReference type="Gene3D" id="2.60.40.1510">
    <property type="entry name" value="ntegrin, alpha v. Chain A, domain 3"/>
    <property type="match status" value="1"/>
</dbReference>
<dbReference type="SMART" id="SM00187">
    <property type="entry name" value="INB"/>
    <property type="match status" value="1"/>
</dbReference>
<feature type="disulfide bond" evidence="17">
    <location>
        <begin position="514"/>
        <end position="528"/>
    </location>
</feature>
<feature type="disulfide bond" evidence="17">
    <location>
        <begin position="412"/>
        <end position="423"/>
    </location>
</feature>
<evidence type="ECO:0000256" key="8">
    <source>
        <dbReference type="ARBA" id="ARBA00022737"/>
    </source>
</evidence>
<dbReference type="GO" id="GO:0033627">
    <property type="term" value="P:cell adhesion mediated by integrin"/>
    <property type="evidence" value="ECO:0007669"/>
    <property type="project" value="TreeGrafter"/>
</dbReference>
<evidence type="ECO:0000256" key="11">
    <source>
        <dbReference type="ARBA" id="ARBA00022889"/>
    </source>
</evidence>
<keyword evidence="10" id="KW-0460">Magnesium</keyword>
<evidence type="ECO:0000256" key="2">
    <source>
        <dbReference type="ARBA" id="ARBA00007449"/>
    </source>
</evidence>
<dbReference type="InterPro" id="IPR002369">
    <property type="entry name" value="Integrin_bsu_VWA"/>
</dbReference>
<dbReference type="PRINTS" id="PR01186">
    <property type="entry name" value="INTEGRINB"/>
</dbReference>
<name>A0AAV4UEA8_9ARAC</name>
<dbReference type="Pfam" id="PF07965">
    <property type="entry name" value="Integrin_B_tail"/>
    <property type="match status" value="1"/>
</dbReference>
<dbReference type="PROSITE" id="PS52047">
    <property type="entry name" value="I_EGF_2"/>
    <property type="match status" value="1"/>
</dbReference>
<protein>
    <recommendedName>
        <fullName evidence="18">Integrin beta</fullName>
    </recommendedName>
</protein>
<dbReference type="GO" id="GO:0016477">
    <property type="term" value="P:cell migration"/>
    <property type="evidence" value="ECO:0007669"/>
    <property type="project" value="TreeGrafter"/>
</dbReference>
<evidence type="ECO:0000256" key="17">
    <source>
        <dbReference type="PIRSR" id="PIRSR002512-1"/>
    </source>
</evidence>
<feature type="disulfide bond" evidence="17">
    <location>
        <begin position="498"/>
        <end position="537"/>
    </location>
</feature>
<evidence type="ECO:0000256" key="7">
    <source>
        <dbReference type="ARBA" id="ARBA00022729"/>
    </source>
</evidence>
<evidence type="ECO:0000256" key="6">
    <source>
        <dbReference type="ARBA" id="ARBA00022723"/>
    </source>
</evidence>
<dbReference type="InterPro" id="IPR057073">
    <property type="entry name" value="EGF_integrin_2"/>
</dbReference>
<gene>
    <name evidence="24" type="primary">mys</name>
    <name evidence="24" type="ORF">CDAR_413761</name>
</gene>
<dbReference type="InterPro" id="IPR016201">
    <property type="entry name" value="PSI"/>
</dbReference>
<dbReference type="GO" id="GO:0007160">
    <property type="term" value="P:cell-matrix adhesion"/>
    <property type="evidence" value="ECO:0007669"/>
    <property type="project" value="TreeGrafter"/>
</dbReference>
<dbReference type="SUPFAM" id="SSF53300">
    <property type="entry name" value="vWA-like"/>
    <property type="match status" value="1"/>
</dbReference>
<feature type="disulfide bond" evidence="17">
    <location>
        <begin position="218"/>
        <end position="223"/>
    </location>
</feature>
<dbReference type="Proteomes" id="UP001054837">
    <property type="component" value="Unassembled WGS sequence"/>
</dbReference>
<feature type="disulfide bond" evidence="17">
    <location>
        <begin position="590"/>
        <end position="625"/>
    </location>
</feature>
<dbReference type="PROSITE" id="PS00243">
    <property type="entry name" value="I_EGF_1"/>
    <property type="match status" value="2"/>
</dbReference>
<dbReference type="SUPFAM" id="SSF69179">
    <property type="entry name" value="Integrin domains"/>
    <property type="match status" value="1"/>
</dbReference>
<dbReference type="GO" id="GO:0007229">
    <property type="term" value="P:integrin-mediated signaling pathway"/>
    <property type="evidence" value="ECO:0007669"/>
    <property type="project" value="UniProtKB-KW"/>
</dbReference>
<dbReference type="Pfam" id="PF23105">
    <property type="entry name" value="EGF_integrin"/>
    <property type="match status" value="1"/>
</dbReference>
<keyword evidence="12 19" id="KW-1133">Transmembrane helix</keyword>
<dbReference type="InterPro" id="IPR015812">
    <property type="entry name" value="Integrin_bsu"/>
</dbReference>
<evidence type="ECO:0000256" key="15">
    <source>
        <dbReference type="ARBA" id="ARBA00023157"/>
    </source>
</evidence>
<dbReference type="Pfam" id="PF08725">
    <property type="entry name" value="Integrin_b_cyt"/>
    <property type="match status" value="1"/>
</dbReference>
<dbReference type="InterPro" id="IPR012896">
    <property type="entry name" value="Integrin_bsu_tail"/>
</dbReference>
<dbReference type="GO" id="GO:0009986">
    <property type="term" value="C:cell surface"/>
    <property type="evidence" value="ECO:0007669"/>
    <property type="project" value="TreeGrafter"/>
</dbReference>
<dbReference type="EMBL" id="BPLQ01011158">
    <property type="protein sequence ID" value="GIY56060.1"/>
    <property type="molecule type" value="Genomic_DNA"/>
</dbReference>
<comment type="caution">
    <text evidence="24">The sequence shown here is derived from an EMBL/GenBank/DDBJ whole genome shotgun (WGS) entry which is preliminary data.</text>
</comment>
<feature type="disulfide bond" evidence="17">
    <location>
        <begin position="589"/>
        <end position="593"/>
    </location>
</feature>
<feature type="disulfide bond" evidence="17">
    <location>
        <begin position="606"/>
        <end position="613"/>
    </location>
</feature>
<dbReference type="Pfam" id="PF17205">
    <property type="entry name" value="PSI_integrin"/>
    <property type="match status" value="1"/>
</dbReference>
<dbReference type="SMART" id="SM01242">
    <property type="entry name" value="Integrin_B_tail"/>
    <property type="match status" value="1"/>
</dbReference>
<keyword evidence="7" id="KW-0732">Signal</keyword>
<keyword evidence="11 18" id="KW-0130">Cell adhesion</keyword>
<dbReference type="GO" id="GO:0005925">
    <property type="term" value="C:focal adhesion"/>
    <property type="evidence" value="ECO:0007669"/>
    <property type="project" value="TreeGrafter"/>
</dbReference>
<sequence>MDEFILFFISTPSYTVLLLDTTHFLNTTMIRYCFIIIALISVVFSEDATPCSSRVTCGACLASHNCAWCSDKVYQRGTPRCDKISNLQERGCSKENIISPATISKILENVPLSDAGAVAGSAIQLKPQKLKLSLRPGDPATFKVTFRQAEDYPVDLYYLMDLTFTMKKHKETLAELADTIAESMNNVTKNFRLGFGSFIDKVVMPYVDMVPDRLRNPCRDVYCNSPYGFRNHLSLNDDVTLFTKEVSRANLSGNLDNAEGGFDAIMQVIVCKEKIKWNDRSRKIILFATDGIFHYAGDGKLGGIVKPNDGSCHLDDEGYYTESIYQDYPSLSQINNKIIENKILIIFAVPDTELPLYQRLTNHVEGTYAEKLESDASNIVDLIQQQYNKIQSKVELKDTAPDFVKISYSSSCLGENVKDVNYCEGLKVGGTVDFNVKVELLDCPKNMSLWSHKIQISPVGLNEYISLDVDFLCECDCEKTEFEELLSPECGNAGTFACGICNCETNYFGRKCECQGDDVVKEDKLSLCKKEENSTLCSGRGDCVCGVCDCYAGPSNELKIYGEYCECDTFSCERDSNGLVCGGEDRGRCCGECICNPGWTGSACECRSSNDTCIAPADLETGRFCSGRGECICGECQCYRDDERGYFGGPFCGDCSFQTCEGRCTEFRDCVQCKTFDTSVFTEEECQNCTIVPELVDTIDEILQNERKCIFKDEEDCSFTFVYSYDDNNKPVIRVMRTRECPSKEPVLWIALGVTAGVFLIGLIALLIGRFVIYLKDKRDCEKFLEEVNKNTQWGNETNPIYKEAISEYPNPIYGQTH</sequence>
<dbReference type="GO" id="GO:0007157">
    <property type="term" value="P:heterophilic cell-cell adhesion via plasma membrane cell adhesion molecules"/>
    <property type="evidence" value="ECO:0007669"/>
    <property type="project" value="UniProtKB-ARBA"/>
</dbReference>
<dbReference type="PIRSF" id="PIRSF002512">
    <property type="entry name" value="Integrin_B"/>
    <property type="match status" value="1"/>
</dbReference>
<dbReference type="GO" id="GO:0046872">
    <property type="term" value="F:metal ion binding"/>
    <property type="evidence" value="ECO:0007669"/>
    <property type="project" value="UniProtKB-KW"/>
</dbReference>
<comment type="subcellular location">
    <subcellularLocation>
        <location evidence="1 18">Cell membrane</location>
        <topology evidence="1 18">Single-pass type I membrane protein</topology>
    </subcellularLocation>
</comment>
<evidence type="ECO:0000259" key="21">
    <source>
        <dbReference type="SMART" id="SM00423"/>
    </source>
</evidence>
<reference evidence="24 25" key="1">
    <citation type="submission" date="2021-06" db="EMBL/GenBank/DDBJ databases">
        <title>Caerostris darwini draft genome.</title>
        <authorList>
            <person name="Kono N."/>
            <person name="Arakawa K."/>
        </authorList>
    </citation>
    <scope>NUCLEOTIDE SEQUENCE [LARGE SCALE GENOMIC DNA]</scope>
</reference>
<dbReference type="FunFam" id="2.10.25.10:FF:000036">
    <property type="entry name" value="Integrin beta"/>
    <property type="match status" value="1"/>
</dbReference>
<feature type="disulfide bond" evidence="17">
    <location>
        <begin position="567"/>
        <end position="572"/>
    </location>
</feature>
<feature type="disulfide bond" evidence="17">
    <location>
        <begin position="57"/>
        <end position="66"/>
    </location>
</feature>
<dbReference type="SUPFAM" id="SSF103575">
    <property type="entry name" value="Plexin repeat"/>
    <property type="match status" value="1"/>
</dbReference>
<dbReference type="FunFam" id="3.40.50.410:FF:000002">
    <property type="entry name" value="Integrin beta"/>
    <property type="match status" value="1"/>
</dbReference>
<feature type="disulfide bond" evidence="17">
    <location>
        <begin position="638"/>
        <end position="652"/>
    </location>
</feature>
<keyword evidence="3" id="KW-1003">Cell membrane</keyword>
<evidence type="ECO:0000313" key="25">
    <source>
        <dbReference type="Proteomes" id="UP001054837"/>
    </source>
</evidence>
<feature type="domain" description="Integrin beta subunit VWA" evidence="20">
    <location>
        <begin position="56"/>
        <end position="477"/>
    </location>
</feature>
<keyword evidence="9" id="KW-0106">Calcium</keyword>
<evidence type="ECO:0000313" key="24">
    <source>
        <dbReference type="EMBL" id="GIY56060.1"/>
    </source>
</evidence>
<keyword evidence="5 18" id="KW-0812">Transmembrane</keyword>
<evidence type="ECO:0000256" key="9">
    <source>
        <dbReference type="ARBA" id="ARBA00022837"/>
    </source>
</evidence>
<dbReference type="SMART" id="SM01241">
    <property type="entry name" value="Integrin_b_cyt"/>
    <property type="match status" value="1"/>
</dbReference>
<dbReference type="SUPFAM" id="SSF69687">
    <property type="entry name" value="Integrin beta tail domain"/>
    <property type="match status" value="1"/>
</dbReference>
<feature type="disulfide bond" evidence="17">
    <location>
        <begin position="69"/>
        <end position="81"/>
    </location>
</feature>
<feature type="disulfide bond" evidence="17">
    <location>
        <begin position="633"/>
        <end position="686"/>
    </location>
</feature>
<feature type="disulfide bond" evidence="17">
    <location>
        <begin position="595"/>
        <end position="604"/>
    </location>
</feature>
<evidence type="ECO:0000256" key="4">
    <source>
        <dbReference type="ARBA" id="ARBA00022536"/>
    </source>
</evidence>
<feature type="domain" description="Integrin beta subunit tail" evidence="23">
    <location>
        <begin position="664"/>
        <end position="746"/>
    </location>
</feature>
<dbReference type="GO" id="GO:0005178">
    <property type="term" value="F:integrin binding"/>
    <property type="evidence" value="ECO:0007669"/>
    <property type="project" value="TreeGrafter"/>
</dbReference>
<evidence type="ECO:0000256" key="3">
    <source>
        <dbReference type="ARBA" id="ARBA00022475"/>
    </source>
</evidence>
<evidence type="ECO:0000256" key="13">
    <source>
        <dbReference type="ARBA" id="ARBA00023037"/>
    </source>
</evidence>
<organism evidence="24 25">
    <name type="scientific">Caerostris darwini</name>
    <dbReference type="NCBI Taxonomy" id="1538125"/>
    <lineage>
        <taxon>Eukaryota</taxon>
        <taxon>Metazoa</taxon>
        <taxon>Ecdysozoa</taxon>
        <taxon>Arthropoda</taxon>
        <taxon>Chelicerata</taxon>
        <taxon>Arachnida</taxon>
        <taxon>Araneae</taxon>
        <taxon>Araneomorphae</taxon>
        <taxon>Entelegynae</taxon>
        <taxon>Araneoidea</taxon>
        <taxon>Araneidae</taxon>
        <taxon>Caerostris</taxon>
    </lineage>
</organism>
<dbReference type="PANTHER" id="PTHR10082:SF60">
    <property type="entry name" value="INTEGRIN BETA-PS"/>
    <property type="match status" value="1"/>
</dbReference>
<comment type="similarity">
    <text evidence="2 18">Belongs to the integrin beta chain family.</text>
</comment>
<evidence type="ECO:0000256" key="1">
    <source>
        <dbReference type="ARBA" id="ARBA00004251"/>
    </source>
</evidence>
<feature type="disulfide bond" evidence="17">
    <location>
        <begin position="655"/>
        <end position="660"/>
    </location>
</feature>
<dbReference type="Gene3D" id="4.10.1240.30">
    <property type="match status" value="1"/>
</dbReference>
<feature type="domain" description="Integrin beta subunit cytoplasmic" evidence="22">
    <location>
        <begin position="770"/>
        <end position="817"/>
    </location>
</feature>
<dbReference type="PANTHER" id="PTHR10082">
    <property type="entry name" value="INTEGRIN BETA SUBUNIT"/>
    <property type="match status" value="1"/>
</dbReference>
<dbReference type="GO" id="GO:0008305">
    <property type="term" value="C:integrin complex"/>
    <property type="evidence" value="ECO:0007669"/>
    <property type="project" value="TreeGrafter"/>
</dbReference>
<evidence type="ECO:0000259" key="23">
    <source>
        <dbReference type="SMART" id="SM01242"/>
    </source>
</evidence>
<feature type="disulfide bond" evidence="17">
    <location>
        <begin position="60"/>
        <end position="92"/>
    </location>
</feature>
<evidence type="ECO:0000256" key="18">
    <source>
        <dbReference type="RuleBase" id="RU000633"/>
    </source>
</evidence>
<feature type="domain" description="PSI" evidence="21">
    <location>
        <begin position="50"/>
        <end position="93"/>
    </location>
</feature>
<keyword evidence="14 19" id="KW-0472">Membrane</keyword>
<dbReference type="Pfam" id="PF00362">
    <property type="entry name" value="Integrin_beta"/>
    <property type="match status" value="1"/>
</dbReference>
<keyword evidence="6" id="KW-0479">Metal-binding</keyword>
<feature type="disulfide bond" evidence="17">
    <location>
        <begin position="670"/>
        <end position="741"/>
    </location>
</feature>
<evidence type="ECO:0000256" key="12">
    <source>
        <dbReference type="ARBA" id="ARBA00022989"/>
    </source>
</evidence>
<feature type="disulfide bond" evidence="17">
    <location>
        <begin position="631"/>
        <end position="636"/>
    </location>
</feature>
<dbReference type="SMART" id="SM00423">
    <property type="entry name" value="PSI"/>
    <property type="match status" value="1"/>
</dbReference>
<dbReference type="Gene3D" id="3.40.50.410">
    <property type="entry name" value="von Willebrand factor, type A domain"/>
    <property type="match status" value="1"/>
</dbReference>
<dbReference type="AlphaFoldDB" id="A0AAV4UEA8"/>
<feature type="disulfide bond" evidence="17">
    <location>
        <begin position="550"/>
        <end position="565"/>
    </location>
</feature>
<dbReference type="InterPro" id="IPR036349">
    <property type="entry name" value="Integrin_bsu_tail_dom_sf"/>
</dbReference>